<keyword evidence="1" id="KW-0812">Transmembrane</keyword>
<feature type="transmembrane region" description="Helical" evidence="1">
    <location>
        <begin position="28"/>
        <end position="49"/>
    </location>
</feature>
<accession>A0A5M9GWD1</accession>
<evidence type="ECO:0000256" key="1">
    <source>
        <dbReference type="SAM" id="Phobius"/>
    </source>
</evidence>
<dbReference type="AlphaFoldDB" id="A0A5M9GWD1"/>
<keyword evidence="3" id="KW-1185">Reference proteome</keyword>
<feature type="transmembrane region" description="Helical" evidence="1">
    <location>
        <begin position="113"/>
        <end position="134"/>
    </location>
</feature>
<feature type="transmembrane region" description="Helical" evidence="1">
    <location>
        <begin position="69"/>
        <end position="92"/>
    </location>
</feature>
<protein>
    <submittedName>
        <fullName evidence="2">Uncharacterized protein</fullName>
    </submittedName>
</protein>
<sequence length="135" mass="15994">MRNVYYLIWADSILSFKKYHPKRRDWKITVFLYNTWINALGFWTILLWVKYFNVLNIPQFQIDIFPGTLIDSFIAFTMEFALPFAVLNYFLIFHKNRYKVIIQKYPSPPEKLAFIYSASVALAAFISAVLYGVLT</sequence>
<keyword evidence="1" id="KW-1133">Transmembrane helix</keyword>
<dbReference type="Proteomes" id="UP000322918">
    <property type="component" value="Unassembled WGS sequence"/>
</dbReference>
<evidence type="ECO:0000313" key="2">
    <source>
        <dbReference type="EMBL" id="KAA8478229.1"/>
    </source>
</evidence>
<dbReference type="OrthoDB" id="798301at2"/>
<dbReference type="RefSeq" id="WP_141815045.1">
    <property type="nucleotide sequence ID" value="NZ_VFPL01000001.1"/>
</dbReference>
<comment type="caution">
    <text evidence="2">The sequence shown here is derived from an EMBL/GenBank/DDBJ whole genome shotgun (WGS) entry which is preliminary data.</text>
</comment>
<proteinExistence type="predicted"/>
<name>A0A5M9GWD1_9SPHI</name>
<organism evidence="2 3">
    <name type="scientific">Arcticibacter tournemirensis</name>
    <dbReference type="NCBI Taxonomy" id="699437"/>
    <lineage>
        <taxon>Bacteria</taxon>
        <taxon>Pseudomonadati</taxon>
        <taxon>Bacteroidota</taxon>
        <taxon>Sphingobacteriia</taxon>
        <taxon>Sphingobacteriales</taxon>
        <taxon>Sphingobacteriaceae</taxon>
        <taxon>Arcticibacter</taxon>
    </lineage>
</organism>
<keyword evidence="1" id="KW-0472">Membrane</keyword>
<evidence type="ECO:0000313" key="3">
    <source>
        <dbReference type="Proteomes" id="UP000322918"/>
    </source>
</evidence>
<dbReference type="EMBL" id="VWNE01000034">
    <property type="protein sequence ID" value="KAA8478229.1"/>
    <property type="molecule type" value="Genomic_DNA"/>
</dbReference>
<reference evidence="2 3" key="1">
    <citation type="submission" date="2019-09" db="EMBL/GenBank/DDBJ databases">
        <title>Pararcticibacter amylolyticus gen. nov., sp. nov., isolated from a rottenly hemp rope, and reclassification of Pedobacter tournemirensis as Pararcticibacter tournemirensis comb. nov.</title>
        <authorList>
            <person name="Cai Y."/>
        </authorList>
    </citation>
    <scope>NUCLEOTIDE SEQUENCE [LARGE SCALE GENOMIC DNA]</scope>
    <source>
        <strain evidence="2 3">TF5-37.2-LB10</strain>
    </source>
</reference>
<gene>
    <name evidence="2" type="ORF">F1649_18000</name>
</gene>